<reference evidence="1" key="1">
    <citation type="submission" date="2015-07" db="EMBL/GenBank/DDBJ databases">
        <title>MeaNS - Measles Nucleotide Surveillance Program.</title>
        <authorList>
            <person name="Tran T."/>
            <person name="Druce J."/>
        </authorList>
    </citation>
    <scope>NUCLEOTIDE SEQUENCE</scope>
    <source>
        <strain evidence="1">UCB-OBI-ISO-001</strain>
        <tissue evidence="1">Gonad</tissue>
    </source>
</reference>
<name>A0A0L8FGT7_OCTBM</name>
<dbReference type="AlphaFoldDB" id="A0A0L8FGT7"/>
<evidence type="ECO:0000313" key="1">
    <source>
        <dbReference type="EMBL" id="KOF62867.1"/>
    </source>
</evidence>
<dbReference type="EMBL" id="KQ432154">
    <property type="protein sequence ID" value="KOF62867.1"/>
    <property type="molecule type" value="Genomic_DNA"/>
</dbReference>
<sequence length="73" mass="8561">MMSTGSFRVKWLVITRASICKDIFYNSNNNSYLSMEKYGCTTVKYIGELKFINKQVVEINCTHENERVKKQND</sequence>
<accession>A0A0L8FGT7</accession>
<organism evidence="1">
    <name type="scientific">Octopus bimaculoides</name>
    <name type="common">California two-spotted octopus</name>
    <dbReference type="NCBI Taxonomy" id="37653"/>
    <lineage>
        <taxon>Eukaryota</taxon>
        <taxon>Metazoa</taxon>
        <taxon>Spiralia</taxon>
        <taxon>Lophotrochozoa</taxon>
        <taxon>Mollusca</taxon>
        <taxon>Cephalopoda</taxon>
        <taxon>Coleoidea</taxon>
        <taxon>Octopodiformes</taxon>
        <taxon>Octopoda</taxon>
        <taxon>Incirrata</taxon>
        <taxon>Octopodidae</taxon>
        <taxon>Octopus</taxon>
    </lineage>
</organism>
<gene>
    <name evidence="1" type="ORF">OCBIM_22021449mg</name>
</gene>
<protein>
    <submittedName>
        <fullName evidence="1">Uncharacterized protein</fullName>
    </submittedName>
</protein>
<proteinExistence type="predicted"/>